<feature type="region of interest" description="Disordered" evidence="1">
    <location>
        <begin position="27"/>
        <end position="51"/>
    </location>
</feature>
<dbReference type="EMBL" id="KV002485">
    <property type="protein sequence ID" value="KZV37809.1"/>
    <property type="molecule type" value="Genomic_DNA"/>
</dbReference>
<evidence type="ECO:0000256" key="1">
    <source>
        <dbReference type="SAM" id="MobiDB-lite"/>
    </source>
</evidence>
<sequence length="210" mass="22589">MSNIGPKTSWAARDRSEQDLEEISRCNAAGDVAARRRPPPSNRALAAPSTADHRTTFSRVVTGICATIAQEISSIGRPGEAHIHAHGRAKNSRDTRPASAQQLARPAFGQVAAQRRPPCEKEAATTRTPCASSAHAVCAHARGKGPPHMAAAGGQSNKNFCLILIYFLKNRDIRYNMAAIVLKDPSHSSDTNVGERWRIRIPSPGEAAEE</sequence>
<dbReference type="Proteomes" id="UP000250235">
    <property type="component" value="Unassembled WGS sequence"/>
</dbReference>
<name>A0A2Z7BTR7_9LAMI</name>
<gene>
    <name evidence="2" type="ORF">F511_27595</name>
</gene>
<organism evidence="2 3">
    <name type="scientific">Dorcoceras hygrometricum</name>
    <dbReference type="NCBI Taxonomy" id="472368"/>
    <lineage>
        <taxon>Eukaryota</taxon>
        <taxon>Viridiplantae</taxon>
        <taxon>Streptophyta</taxon>
        <taxon>Embryophyta</taxon>
        <taxon>Tracheophyta</taxon>
        <taxon>Spermatophyta</taxon>
        <taxon>Magnoliopsida</taxon>
        <taxon>eudicotyledons</taxon>
        <taxon>Gunneridae</taxon>
        <taxon>Pentapetalae</taxon>
        <taxon>asterids</taxon>
        <taxon>lamiids</taxon>
        <taxon>Lamiales</taxon>
        <taxon>Gesneriaceae</taxon>
        <taxon>Didymocarpoideae</taxon>
        <taxon>Trichosporeae</taxon>
        <taxon>Loxocarpinae</taxon>
        <taxon>Dorcoceras</taxon>
    </lineage>
</organism>
<accession>A0A2Z7BTR7</accession>
<protein>
    <submittedName>
        <fullName evidence="2">Uncharacterized protein</fullName>
    </submittedName>
</protein>
<keyword evidence="3" id="KW-1185">Reference proteome</keyword>
<evidence type="ECO:0000313" key="2">
    <source>
        <dbReference type="EMBL" id="KZV37809.1"/>
    </source>
</evidence>
<dbReference type="AlphaFoldDB" id="A0A2Z7BTR7"/>
<reference evidence="2 3" key="1">
    <citation type="journal article" date="2015" name="Proc. Natl. Acad. Sci. U.S.A.">
        <title>The resurrection genome of Boea hygrometrica: A blueprint for survival of dehydration.</title>
        <authorList>
            <person name="Xiao L."/>
            <person name="Yang G."/>
            <person name="Zhang L."/>
            <person name="Yang X."/>
            <person name="Zhao S."/>
            <person name="Ji Z."/>
            <person name="Zhou Q."/>
            <person name="Hu M."/>
            <person name="Wang Y."/>
            <person name="Chen M."/>
            <person name="Xu Y."/>
            <person name="Jin H."/>
            <person name="Xiao X."/>
            <person name="Hu G."/>
            <person name="Bao F."/>
            <person name="Hu Y."/>
            <person name="Wan P."/>
            <person name="Li L."/>
            <person name="Deng X."/>
            <person name="Kuang T."/>
            <person name="Xiang C."/>
            <person name="Zhu J.K."/>
            <person name="Oliver M.J."/>
            <person name="He Y."/>
        </authorList>
    </citation>
    <scope>NUCLEOTIDE SEQUENCE [LARGE SCALE GENOMIC DNA]</scope>
    <source>
        <strain evidence="3">cv. XS01</strain>
    </source>
</reference>
<proteinExistence type="predicted"/>
<evidence type="ECO:0000313" key="3">
    <source>
        <dbReference type="Proteomes" id="UP000250235"/>
    </source>
</evidence>